<sequence length="413" mass="45588">MEPTTPPEGRHEDPFPTPFPSGRVYKDGESSPLLRPGPDAGNGRGGADKDGRYGHRKSGSQSSVSEYDLPTTPTSSNLDPHAGGRIRASDIQRLPPPPPQPSGGGRAGEAEVPLHQMELVDGEIVGKLLALDETRLSDLSAEFTSTTLALALKTLRRVHGSLQQHKEKLSRLELKNQLLTLQAHESAQRYEVENSIVKREVERLRLDQQRRQQDDATAAETYRRRLCKAKIRLRDAEKELVERDLEIDKLKRRLREGRAKRDSLAEQAQQYANANAHQTNANATGLETLGMLASQVLSQNNSAAASPNPNVATSPVGAPKRLMSPLTFVSKPDLPTTEKRRRHSSASTITIPSDDDTDDRHAPYDDPNATVEEEEEEEDEDNREPVSPRSKEPTIAKLKTPQSSPKKISKTTT</sequence>
<feature type="compositionally biased region" description="Polar residues" evidence="2">
    <location>
        <begin position="400"/>
        <end position="413"/>
    </location>
</feature>
<protein>
    <submittedName>
        <fullName evidence="3">Uncharacterized protein</fullName>
    </submittedName>
</protein>
<keyword evidence="4" id="KW-1185">Reference proteome</keyword>
<reference evidence="3" key="1">
    <citation type="journal article" date="2019" name="G3 (Bethesda)">
        <title>Genome Assemblies of Two Rare Opportunistic Yeast Pathogens: Diutina rugosa (syn. Candida rugosa) and Trichomonascus ciferrii (syn. Candida ciferrii).</title>
        <authorList>
            <person name="Mixao V."/>
            <person name="Saus E."/>
            <person name="Hansen A.P."/>
            <person name="Lass-Florl C."/>
            <person name="Gabaldon T."/>
        </authorList>
    </citation>
    <scope>NUCLEOTIDE SEQUENCE</scope>
    <source>
        <strain evidence="3">CBS 4856</strain>
    </source>
</reference>
<gene>
    <name evidence="3" type="ORF">TRICI_006159</name>
</gene>
<organism evidence="3 4">
    <name type="scientific">Trichomonascus ciferrii</name>
    <dbReference type="NCBI Taxonomy" id="44093"/>
    <lineage>
        <taxon>Eukaryota</taxon>
        <taxon>Fungi</taxon>
        <taxon>Dikarya</taxon>
        <taxon>Ascomycota</taxon>
        <taxon>Saccharomycotina</taxon>
        <taxon>Dipodascomycetes</taxon>
        <taxon>Dipodascales</taxon>
        <taxon>Trichomonascaceae</taxon>
        <taxon>Trichomonascus</taxon>
        <taxon>Trichomonascus ciferrii complex</taxon>
    </lineage>
</organism>
<comment type="caution">
    <text evidence="3">The sequence shown here is derived from an EMBL/GenBank/DDBJ whole genome shotgun (WGS) entry which is preliminary data.</text>
</comment>
<dbReference type="Proteomes" id="UP000761534">
    <property type="component" value="Unassembled WGS sequence"/>
</dbReference>
<feature type="compositionally biased region" description="Polar residues" evidence="2">
    <location>
        <begin position="59"/>
        <end position="78"/>
    </location>
</feature>
<feature type="region of interest" description="Disordered" evidence="2">
    <location>
        <begin position="1"/>
        <end position="109"/>
    </location>
</feature>
<dbReference type="EMBL" id="SWFS01000495">
    <property type="protein sequence ID" value="KAA8900780.1"/>
    <property type="molecule type" value="Genomic_DNA"/>
</dbReference>
<evidence type="ECO:0000313" key="4">
    <source>
        <dbReference type="Proteomes" id="UP000761534"/>
    </source>
</evidence>
<feature type="region of interest" description="Disordered" evidence="2">
    <location>
        <begin position="300"/>
        <end position="319"/>
    </location>
</feature>
<proteinExistence type="predicted"/>
<name>A0A642UKN9_9ASCO</name>
<dbReference type="OrthoDB" id="5372178at2759"/>
<feature type="coiled-coil region" evidence="1">
    <location>
        <begin position="155"/>
        <end position="207"/>
    </location>
</feature>
<keyword evidence="1" id="KW-0175">Coiled coil</keyword>
<feature type="compositionally biased region" description="Basic and acidic residues" evidence="2">
    <location>
        <begin position="383"/>
        <end position="394"/>
    </location>
</feature>
<feature type="compositionally biased region" description="Low complexity" evidence="2">
    <location>
        <begin position="300"/>
        <end position="315"/>
    </location>
</feature>
<feature type="region of interest" description="Disordered" evidence="2">
    <location>
        <begin position="325"/>
        <end position="413"/>
    </location>
</feature>
<accession>A0A642UKN9</accession>
<dbReference type="VEuPathDB" id="FungiDB:TRICI_006159"/>
<feature type="coiled-coil region" evidence="1">
    <location>
        <begin position="233"/>
        <end position="267"/>
    </location>
</feature>
<evidence type="ECO:0000256" key="1">
    <source>
        <dbReference type="SAM" id="Coils"/>
    </source>
</evidence>
<dbReference type="AlphaFoldDB" id="A0A642UKN9"/>
<feature type="compositionally biased region" description="Acidic residues" evidence="2">
    <location>
        <begin position="371"/>
        <end position="382"/>
    </location>
</feature>
<evidence type="ECO:0000256" key="2">
    <source>
        <dbReference type="SAM" id="MobiDB-lite"/>
    </source>
</evidence>
<evidence type="ECO:0000313" key="3">
    <source>
        <dbReference type="EMBL" id="KAA8900780.1"/>
    </source>
</evidence>